<protein>
    <submittedName>
        <fullName evidence="2">Thiamine biosynthesis protein ThiF</fullName>
    </submittedName>
</protein>
<dbReference type="Gene3D" id="3.40.50.720">
    <property type="entry name" value="NAD(P)-binding Rossmann-like Domain"/>
    <property type="match status" value="1"/>
</dbReference>
<name>A0A075K463_9GAMM</name>
<gene>
    <name evidence="2" type="ORF">HY57_17835</name>
</gene>
<dbReference type="AlphaFoldDB" id="A0A075K463"/>
<evidence type="ECO:0000313" key="2">
    <source>
        <dbReference type="EMBL" id="AIF48969.1"/>
    </source>
</evidence>
<dbReference type="HOGENOM" id="CLU_013325_4_0_6"/>
<dbReference type="PATRIC" id="fig|1217721.7.peg.3658"/>
<dbReference type="OrthoDB" id="9804150at2"/>
<dbReference type="InterPro" id="IPR045886">
    <property type="entry name" value="ThiF/MoeB/HesA"/>
</dbReference>
<dbReference type="CDD" id="cd00755">
    <property type="entry name" value="YgdL_like"/>
    <property type="match status" value="1"/>
</dbReference>
<dbReference type="SUPFAM" id="SSF69572">
    <property type="entry name" value="Activating enzymes of the ubiquitin-like proteins"/>
    <property type="match status" value="1"/>
</dbReference>
<dbReference type="Proteomes" id="UP000027987">
    <property type="component" value="Chromosome"/>
</dbReference>
<dbReference type="PANTHER" id="PTHR43267:SF1">
    <property type="entry name" value="TRNA THREONYLCARBAMOYLADENOSINE DEHYDRATASE"/>
    <property type="match status" value="1"/>
</dbReference>
<dbReference type="RefSeq" id="WP_019465674.1">
    <property type="nucleotide sequence ID" value="NZ_ALOY01000161.1"/>
</dbReference>
<dbReference type="InterPro" id="IPR035985">
    <property type="entry name" value="Ubiquitin-activating_enz"/>
</dbReference>
<evidence type="ECO:0000259" key="1">
    <source>
        <dbReference type="Pfam" id="PF00899"/>
    </source>
</evidence>
<dbReference type="GO" id="GO:0061503">
    <property type="term" value="F:tRNA threonylcarbamoyladenosine dehydratase"/>
    <property type="evidence" value="ECO:0007669"/>
    <property type="project" value="TreeGrafter"/>
</dbReference>
<evidence type="ECO:0000313" key="3">
    <source>
        <dbReference type="Proteomes" id="UP000027987"/>
    </source>
</evidence>
<dbReference type="GO" id="GO:0061504">
    <property type="term" value="P:cyclic threonylcarbamoyladenosine biosynthetic process"/>
    <property type="evidence" value="ECO:0007669"/>
    <property type="project" value="TreeGrafter"/>
</dbReference>
<dbReference type="InterPro" id="IPR000594">
    <property type="entry name" value="ThiF_NAD_FAD-bd"/>
</dbReference>
<reference evidence="2 3" key="1">
    <citation type="submission" date="2014-07" db="EMBL/GenBank/DDBJ databases">
        <title>Complete Genome Sequence of Dyella japonica Strain A8 Isolated from Malaysian Tropical Soil.</title>
        <authorList>
            <person name="Hui R.K.H."/>
            <person name="Chen J.-W."/>
            <person name="Chan K.-G."/>
            <person name="Leung F.C.C."/>
        </authorList>
    </citation>
    <scope>NUCLEOTIDE SEQUENCE [LARGE SCALE GENOMIC DNA]</scope>
    <source>
        <strain evidence="2 3">A8</strain>
    </source>
</reference>
<dbReference type="STRING" id="1217721.HY57_17835"/>
<dbReference type="KEGG" id="dja:HY57_17835"/>
<organism evidence="2 3">
    <name type="scientific">Dyella japonica A8</name>
    <dbReference type="NCBI Taxonomy" id="1217721"/>
    <lineage>
        <taxon>Bacteria</taxon>
        <taxon>Pseudomonadati</taxon>
        <taxon>Pseudomonadota</taxon>
        <taxon>Gammaproteobacteria</taxon>
        <taxon>Lysobacterales</taxon>
        <taxon>Rhodanobacteraceae</taxon>
        <taxon>Dyella</taxon>
    </lineage>
</organism>
<dbReference type="EMBL" id="CP008884">
    <property type="protein sequence ID" value="AIF48969.1"/>
    <property type="molecule type" value="Genomic_DNA"/>
</dbReference>
<accession>A0A075K463</accession>
<dbReference type="Pfam" id="PF00899">
    <property type="entry name" value="ThiF"/>
    <property type="match status" value="1"/>
</dbReference>
<proteinExistence type="predicted"/>
<feature type="domain" description="THIF-type NAD/FAD binding fold" evidence="1">
    <location>
        <begin position="35"/>
        <end position="181"/>
    </location>
</feature>
<dbReference type="GO" id="GO:0008641">
    <property type="term" value="F:ubiquitin-like modifier activating enzyme activity"/>
    <property type="evidence" value="ECO:0007669"/>
    <property type="project" value="InterPro"/>
</dbReference>
<dbReference type="PANTHER" id="PTHR43267">
    <property type="entry name" value="TRNA THREONYLCARBAMOYLADENOSINE DEHYDRATASE"/>
    <property type="match status" value="1"/>
</dbReference>
<sequence>MQIENAATVEEHAAPAADQVGAAFPRERFAGVERLYGLGSLDRLMQAHVCVIGIGGVGSWAAEALARSGVGHLTLIDADEICVSNTNRQLHALDGQYGKSKVKVIEDRLRAINPAIKVDAIERFLTTSTLDELLDRGYDVVLDACDAFRVKLEAIAWCRRRKLPMVSVGSAGGRTDPTQVRVRDLSRTEHDAMFSLIRKKLRADFNFPRNPDRYFGVSAVYSLQNVQYPQPDGTVCGTRPPVANGAEALNLACGGGLGAATHVTGAFAFAAVGKVMEKLLG</sequence>
<keyword evidence="3" id="KW-1185">Reference proteome</keyword>